<accession>A0A392W1N8</accession>
<evidence type="ECO:0000313" key="2">
    <source>
        <dbReference type="Proteomes" id="UP000265520"/>
    </source>
</evidence>
<evidence type="ECO:0000313" key="1">
    <source>
        <dbReference type="EMBL" id="MCI94197.1"/>
    </source>
</evidence>
<proteinExistence type="predicted"/>
<name>A0A392W1N8_9FABA</name>
<protein>
    <submittedName>
        <fullName evidence="1">Uncharacterized protein</fullName>
    </submittedName>
</protein>
<dbReference type="EMBL" id="LXQA011349740">
    <property type="protein sequence ID" value="MCI94197.1"/>
    <property type="molecule type" value="Genomic_DNA"/>
</dbReference>
<dbReference type="Proteomes" id="UP000265520">
    <property type="component" value="Unassembled WGS sequence"/>
</dbReference>
<keyword evidence="2" id="KW-1185">Reference proteome</keyword>
<reference evidence="1 2" key="1">
    <citation type="journal article" date="2018" name="Front. Plant Sci.">
        <title>Red Clover (Trifolium pratense) and Zigzag Clover (T. medium) - A Picture of Genomic Similarities and Differences.</title>
        <authorList>
            <person name="Dluhosova J."/>
            <person name="Istvanek J."/>
            <person name="Nedelnik J."/>
            <person name="Repkova J."/>
        </authorList>
    </citation>
    <scope>NUCLEOTIDE SEQUENCE [LARGE SCALE GENOMIC DNA]</scope>
    <source>
        <strain evidence="2">cv. 10/8</strain>
        <tissue evidence="1">Leaf</tissue>
    </source>
</reference>
<organism evidence="1 2">
    <name type="scientific">Trifolium medium</name>
    <dbReference type="NCBI Taxonomy" id="97028"/>
    <lineage>
        <taxon>Eukaryota</taxon>
        <taxon>Viridiplantae</taxon>
        <taxon>Streptophyta</taxon>
        <taxon>Embryophyta</taxon>
        <taxon>Tracheophyta</taxon>
        <taxon>Spermatophyta</taxon>
        <taxon>Magnoliopsida</taxon>
        <taxon>eudicotyledons</taxon>
        <taxon>Gunneridae</taxon>
        <taxon>Pentapetalae</taxon>
        <taxon>rosids</taxon>
        <taxon>fabids</taxon>
        <taxon>Fabales</taxon>
        <taxon>Fabaceae</taxon>
        <taxon>Papilionoideae</taxon>
        <taxon>50 kb inversion clade</taxon>
        <taxon>NPAAA clade</taxon>
        <taxon>Hologalegina</taxon>
        <taxon>IRL clade</taxon>
        <taxon>Trifolieae</taxon>
        <taxon>Trifolium</taxon>
    </lineage>
</organism>
<comment type="caution">
    <text evidence="1">The sequence shown here is derived from an EMBL/GenBank/DDBJ whole genome shotgun (WGS) entry which is preliminary data.</text>
</comment>
<dbReference type="AlphaFoldDB" id="A0A392W1N8"/>
<sequence>MDDPTLAVDRKDKCCHQRSVPAPAAICGRSIGALEM</sequence>